<accession>A0A3L8NZZ1</accession>
<dbReference type="AlphaFoldDB" id="A0A3L8NZZ1"/>
<dbReference type="EMBL" id="RDBE01000008">
    <property type="protein sequence ID" value="RLV48760.1"/>
    <property type="molecule type" value="Genomic_DNA"/>
</dbReference>
<dbReference type="OrthoDB" id="9805889at2"/>
<name>A0A3L8NZZ1_9ACTN</name>
<organism evidence="1 2">
    <name type="scientific">Nocardioides mangrovicus</name>
    <dbReference type="NCBI Taxonomy" id="2478913"/>
    <lineage>
        <taxon>Bacteria</taxon>
        <taxon>Bacillati</taxon>
        <taxon>Actinomycetota</taxon>
        <taxon>Actinomycetes</taxon>
        <taxon>Propionibacteriales</taxon>
        <taxon>Nocardioidaceae</taxon>
        <taxon>Nocardioides</taxon>
    </lineage>
</organism>
<dbReference type="Gene3D" id="3.30.1660.10">
    <property type="entry name" value="Flavin-binding protein dodecin"/>
    <property type="match status" value="1"/>
</dbReference>
<dbReference type="InterPro" id="IPR050049">
    <property type="entry name" value="Dodecin_bact"/>
</dbReference>
<gene>
    <name evidence="1" type="ORF">D9V37_13640</name>
</gene>
<protein>
    <submittedName>
        <fullName evidence="1">Dodecin domain-containing protein</fullName>
    </submittedName>
</protein>
<proteinExistence type="predicted"/>
<dbReference type="PANTHER" id="PTHR39324:SF1">
    <property type="entry name" value="CALCIUM DODECIN"/>
    <property type="match status" value="1"/>
</dbReference>
<dbReference type="PANTHER" id="PTHR39324">
    <property type="entry name" value="CALCIUM DODECIN"/>
    <property type="match status" value="1"/>
</dbReference>
<dbReference type="SUPFAM" id="SSF89807">
    <property type="entry name" value="Dodecin-like"/>
    <property type="match status" value="1"/>
</dbReference>
<dbReference type="InterPro" id="IPR025543">
    <property type="entry name" value="Dodecin-like"/>
</dbReference>
<dbReference type="RefSeq" id="WP_121806721.1">
    <property type="nucleotide sequence ID" value="NZ_RDBE01000008.1"/>
</dbReference>
<dbReference type="Proteomes" id="UP000281708">
    <property type="component" value="Unassembled WGS sequence"/>
</dbReference>
<dbReference type="InterPro" id="IPR036694">
    <property type="entry name" value="Dodecin-like_sf"/>
</dbReference>
<reference evidence="1 2" key="1">
    <citation type="submission" date="2018-10" db="EMBL/GenBank/DDBJ databases">
        <title>Marmoricola sp. 4Q3S-7 whole genome shotgun sequence.</title>
        <authorList>
            <person name="Li F."/>
        </authorList>
    </citation>
    <scope>NUCLEOTIDE SEQUENCE [LARGE SCALE GENOMIC DNA]</scope>
    <source>
        <strain evidence="1 2">4Q3S-7</strain>
    </source>
</reference>
<dbReference type="Pfam" id="PF07311">
    <property type="entry name" value="Dodecin"/>
    <property type="match status" value="1"/>
</dbReference>
<sequence length="70" mass="8028">MTDRTYRLTEIVGTSTDGIDQAIRNGVERASRTLRHLDWFEVTGVRGQVKDGTVEHYQVSMKLGFRLEDD</sequence>
<evidence type="ECO:0000313" key="1">
    <source>
        <dbReference type="EMBL" id="RLV48760.1"/>
    </source>
</evidence>
<dbReference type="InterPro" id="IPR009923">
    <property type="entry name" value="Dodecin"/>
</dbReference>
<evidence type="ECO:0000313" key="2">
    <source>
        <dbReference type="Proteomes" id="UP000281708"/>
    </source>
</evidence>
<keyword evidence="2" id="KW-1185">Reference proteome</keyword>
<dbReference type="NCBIfam" id="NF043052">
    <property type="entry name" value="DodecBact"/>
    <property type="match status" value="1"/>
</dbReference>
<comment type="caution">
    <text evidence="1">The sequence shown here is derived from an EMBL/GenBank/DDBJ whole genome shotgun (WGS) entry which is preliminary data.</text>
</comment>